<keyword evidence="4 5" id="KW-0648">Protein biosynthesis</keyword>
<dbReference type="InterPro" id="IPR011034">
    <property type="entry name" value="Formyl_transferase-like_C_sf"/>
</dbReference>
<dbReference type="KEGG" id="ccu:Ccur_07970"/>
<proteinExistence type="inferred from homology"/>
<dbReference type="Pfam" id="PF02911">
    <property type="entry name" value="Formyl_trans_C"/>
    <property type="match status" value="1"/>
</dbReference>
<gene>
    <name evidence="5" type="primary">fmt</name>
    <name evidence="8" type="ordered locus">Ccur_07970</name>
</gene>
<sequence length="317" mass="34817">MRIVFMGTPKYAATILDNLIAHHEVVGVFTRPDAVRGRGRELQPSPVRELADRAGIPVFTPTTLRDNAIYDVIASLQPEVICVAAYGAILPPRILSLPRYGCLNVHASLLPHWRGAAPIERAILADDEETGVCVMRMEEGLDTGDYCVVRTTQINGKGTVELTAELADLGSQALLTALTLLAEGHIEWTAQDDFFSTYADKIGKGELNLIPADEVRRATRKVQASSPAHPARCLIASRPCTVVRAHREPSRLLRERMRISEGHTVLFQKKLYLGFSDGALEIDEVRPDGKRTMTGRDFAAGIQNIKSGVITWESLDV</sequence>
<comment type="function">
    <text evidence="5">Attaches a formyl group to the free amino group of methionyl-tRNA(fMet). The formyl group appears to play a dual role in the initiator identity of N-formylmethionyl-tRNA by promoting its recognition by IF2 and preventing the misappropriation of this tRNA by the elongation apparatus.</text>
</comment>
<evidence type="ECO:0000313" key="9">
    <source>
        <dbReference type="Proteomes" id="UP000000954"/>
    </source>
</evidence>
<evidence type="ECO:0000256" key="5">
    <source>
        <dbReference type="HAMAP-Rule" id="MF_00182"/>
    </source>
</evidence>
<reference evidence="8 9" key="1">
    <citation type="journal article" date="2009" name="Stand. Genomic Sci.">
        <title>Complete genome sequence of Cryptobacterium curtum type strain (12-3).</title>
        <authorList>
            <person name="Mavrommatis K."/>
            <person name="Pukall R."/>
            <person name="Rohde C."/>
            <person name="Chen F."/>
            <person name="Sims D."/>
            <person name="Brettin T."/>
            <person name="Kuske C."/>
            <person name="Detter J.C."/>
            <person name="Han C."/>
            <person name="Lapidus A."/>
            <person name="Copeland A."/>
            <person name="Glavina Del Rio T."/>
            <person name="Nolan M."/>
            <person name="Lucas S."/>
            <person name="Tice H."/>
            <person name="Cheng J.F."/>
            <person name="Bruce D."/>
            <person name="Goodwin L."/>
            <person name="Pitluck S."/>
            <person name="Ovchinnikova G."/>
            <person name="Pati A."/>
            <person name="Ivanova N."/>
            <person name="Chen A."/>
            <person name="Palaniappan K."/>
            <person name="Chain P."/>
            <person name="D'haeseleer P."/>
            <person name="Goker M."/>
            <person name="Bristow J."/>
            <person name="Eisen J.A."/>
            <person name="Markowitz V."/>
            <person name="Hugenholtz P."/>
            <person name="Rohde M."/>
            <person name="Klenk H.P."/>
            <person name="Kyrpides N.C."/>
        </authorList>
    </citation>
    <scope>NUCLEOTIDE SEQUENCE [LARGE SCALE GENOMIC DNA]</scope>
    <source>
        <strain evidence="9">ATCC 700683 / DSM 15641 / 12-3</strain>
    </source>
</reference>
<dbReference type="HAMAP" id="MF_00182">
    <property type="entry name" value="Formyl_trans"/>
    <property type="match status" value="1"/>
</dbReference>
<dbReference type="Pfam" id="PF00551">
    <property type="entry name" value="Formyl_trans_N"/>
    <property type="match status" value="1"/>
</dbReference>
<dbReference type="CDD" id="cd08646">
    <property type="entry name" value="FMT_core_Met-tRNA-FMT_N"/>
    <property type="match status" value="1"/>
</dbReference>
<comment type="catalytic activity">
    <reaction evidence="5">
        <text>L-methionyl-tRNA(fMet) + (6R)-10-formyltetrahydrofolate = N-formyl-L-methionyl-tRNA(fMet) + (6S)-5,6,7,8-tetrahydrofolate + H(+)</text>
        <dbReference type="Rhea" id="RHEA:24380"/>
        <dbReference type="Rhea" id="RHEA-COMP:9952"/>
        <dbReference type="Rhea" id="RHEA-COMP:9953"/>
        <dbReference type="ChEBI" id="CHEBI:15378"/>
        <dbReference type="ChEBI" id="CHEBI:57453"/>
        <dbReference type="ChEBI" id="CHEBI:78530"/>
        <dbReference type="ChEBI" id="CHEBI:78844"/>
        <dbReference type="ChEBI" id="CHEBI:195366"/>
        <dbReference type="EC" id="2.1.2.9"/>
    </reaction>
</comment>
<dbReference type="RefSeq" id="WP_012803189.1">
    <property type="nucleotide sequence ID" value="NC_013170.1"/>
</dbReference>
<dbReference type="AlphaFoldDB" id="C7MNL1"/>
<dbReference type="InterPro" id="IPR002376">
    <property type="entry name" value="Formyl_transf_N"/>
</dbReference>
<dbReference type="GO" id="GO:0005829">
    <property type="term" value="C:cytosol"/>
    <property type="evidence" value="ECO:0007669"/>
    <property type="project" value="TreeGrafter"/>
</dbReference>
<dbReference type="InterPro" id="IPR036477">
    <property type="entry name" value="Formyl_transf_N_sf"/>
</dbReference>
<dbReference type="InterPro" id="IPR041711">
    <property type="entry name" value="Met-tRNA-FMT_N"/>
</dbReference>
<dbReference type="EMBL" id="CP001682">
    <property type="protein sequence ID" value="ACU94501.1"/>
    <property type="molecule type" value="Genomic_DNA"/>
</dbReference>
<evidence type="ECO:0000259" key="6">
    <source>
        <dbReference type="Pfam" id="PF00551"/>
    </source>
</evidence>
<dbReference type="HOGENOM" id="CLU_033347_1_1_11"/>
<dbReference type="eggNOG" id="COG0223">
    <property type="taxonomic scope" value="Bacteria"/>
</dbReference>
<dbReference type="EC" id="2.1.2.9" evidence="2 5"/>
<name>C7MNL1_CRYCD</name>
<dbReference type="Proteomes" id="UP000000954">
    <property type="component" value="Chromosome"/>
</dbReference>
<dbReference type="Gene3D" id="3.40.50.12230">
    <property type="match status" value="1"/>
</dbReference>
<dbReference type="InterPro" id="IPR005794">
    <property type="entry name" value="Fmt"/>
</dbReference>
<protein>
    <recommendedName>
        <fullName evidence="2 5">Methionyl-tRNA formyltransferase</fullName>
        <ecNumber evidence="2 5">2.1.2.9</ecNumber>
    </recommendedName>
</protein>
<comment type="similarity">
    <text evidence="1 5">Belongs to the Fmt family.</text>
</comment>
<feature type="binding site" evidence="5">
    <location>
        <begin position="108"/>
        <end position="111"/>
    </location>
    <ligand>
        <name>(6S)-5,6,7,8-tetrahydrofolate</name>
        <dbReference type="ChEBI" id="CHEBI:57453"/>
    </ligand>
</feature>
<dbReference type="PANTHER" id="PTHR11138">
    <property type="entry name" value="METHIONYL-TRNA FORMYLTRANSFERASE"/>
    <property type="match status" value="1"/>
</dbReference>
<keyword evidence="9" id="KW-1185">Reference proteome</keyword>
<organism evidence="8 9">
    <name type="scientific">Cryptobacterium curtum (strain ATCC 700683 / DSM 15641 / CCUG 43107 / 12-3)</name>
    <dbReference type="NCBI Taxonomy" id="469378"/>
    <lineage>
        <taxon>Bacteria</taxon>
        <taxon>Bacillati</taxon>
        <taxon>Actinomycetota</taxon>
        <taxon>Coriobacteriia</taxon>
        <taxon>Eggerthellales</taxon>
        <taxon>Eggerthellaceae</taxon>
        <taxon>Cryptobacterium</taxon>
    </lineage>
</organism>
<evidence type="ECO:0000256" key="2">
    <source>
        <dbReference type="ARBA" id="ARBA00012261"/>
    </source>
</evidence>
<dbReference type="InterPro" id="IPR005793">
    <property type="entry name" value="Formyl_trans_C"/>
</dbReference>
<keyword evidence="3 5" id="KW-0808">Transferase</keyword>
<dbReference type="NCBIfam" id="TIGR00460">
    <property type="entry name" value="fmt"/>
    <property type="match status" value="1"/>
</dbReference>
<dbReference type="SUPFAM" id="SSF50486">
    <property type="entry name" value="FMT C-terminal domain-like"/>
    <property type="match status" value="1"/>
</dbReference>
<evidence type="ECO:0000256" key="3">
    <source>
        <dbReference type="ARBA" id="ARBA00022679"/>
    </source>
</evidence>
<dbReference type="PANTHER" id="PTHR11138:SF5">
    <property type="entry name" value="METHIONYL-TRNA FORMYLTRANSFERASE, MITOCHONDRIAL"/>
    <property type="match status" value="1"/>
</dbReference>
<feature type="domain" description="Formyl transferase C-terminal" evidence="7">
    <location>
        <begin position="215"/>
        <end position="302"/>
    </location>
</feature>
<dbReference type="OrthoDB" id="9802815at2"/>
<evidence type="ECO:0000256" key="1">
    <source>
        <dbReference type="ARBA" id="ARBA00010699"/>
    </source>
</evidence>
<dbReference type="GO" id="GO:0004479">
    <property type="term" value="F:methionyl-tRNA formyltransferase activity"/>
    <property type="evidence" value="ECO:0007669"/>
    <property type="project" value="UniProtKB-UniRule"/>
</dbReference>
<evidence type="ECO:0000256" key="4">
    <source>
        <dbReference type="ARBA" id="ARBA00022917"/>
    </source>
</evidence>
<accession>C7MNL1</accession>
<dbReference type="STRING" id="469378.Ccur_07970"/>
<evidence type="ECO:0000313" key="8">
    <source>
        <dbReference type="EMBL" id="ACU94501.1"/>
    </source>
</evidence>
<dbReference type="SUPFAM" id="SSF53328">
    <property type="entry name" value="Formyltransferase"/>
    <property type="match status" value="1"/>
</dbReference>
<evidence type="ECO:0000259" key="7">
    <source>
        <dbReference type="Pfam" id="PF02911"/>
    </source>
</evidence>
<feature type="domain" description="Formyl transferase N-terminal" evidence="6">
    <location>
        <begin position="1"/>
        <end position="178"/>
    </location>
</feature>